<dbReference type="OMA" id="MYCSLYL"/>
<evidence type="ECO:0000256" key="3">
    <source>
        <dbReference type="ARBA" id="ARBA00022989"/>
    </source>
</evidence>
<evidence type="ECO:0000256" key="4">
    <source>
        <dbReference type="ARBA" id="ARBA00023040"/>
    </source>
</evidence>
<evidence type="ECO:0000256" key="8">
    <source>
        <dbReference type="SAM" id="Phobius"/>
    </source>
</evidence>
<dbReference type="GO" id="GO:0016020">
    <property type="term" value="C:membrane"/>
    <property type="evidence" value="ECO:0007669"/>
    <property type="project" value="UniProtKB-SubCell"/>
</dbReference>
<dbReference type="PRINTS" id="PR01157">
    <property type="entry name" value="P2YPURNOCPTR"/>
</dbReference>
<reference evidence="11" key="1">
    <citation type="journal article" date="2014" name="Science">
        <title>Nonhuman genetics. Genomic basis for the convergent evolution of electric organs.</title>
        <authorList>
            <person name="Gallant J.R."/>
            <person name="Traeger L.L."/>
            <person name="Volkening J.D."/>
            <person name="Moffett H."/>
            <person name="Chen P.H."/>
            <person name="Novina C.D."/>
            <person name="Phillips G.N.Jr."/>
            <person name="Anand R."/>
            <person name="Wells G.B."/>
            <person name="Pinch M."/>
            <person name="Guth R."/>
            <person name="Unguez G.A."/>
            <person name="Albert J.S."/>
            <person name="Zakon H.H."/>
            <person name="Samanta M.P."/>
            <person name="Sussman M.R."/>
        </authorList>
    </citation>
    <scope>NUCLEOTIDE SEQUENCE [LARGE SCALE GENOMIC DNA]</scope>
</reference>
<dbReference type="InterPro" id="IPR000276">
    <property type="entry name" value="GPCR_Rhodpsn"/>
</dbReference>
<dbReference type="InterPro" id="IPR017452">
    <property type="entry name" value="GPCR_Rhodpsn_7TM"/>
</dbReference>
<feature type="domain" description="G-protein coupled receptors family 1 profile" evidence="9">
    <location>
        <begin position="37"/>
        <end position="290"/>
    </location>
</feature>
<gene>
    <name evidence="10" type="primary">GPR17</name>
</gene>
<feature type="transmembrane region" description="Helical" evidence="8">
    <location>
        <begin position="94"/>
        <end position="115"/>
    </location>
</feature>
<dbReference type="GO" id="GO:0004930">
    <property type="term" value="F:G protein-coupled receptor activity"/>
    <property type="evidence" value="ECO:0007669"/>
    <property type="project" value="UniProtKB-KW"/>
</dbReference>
<evidence type="ECO:0000313" key="10">
    <source>
        <dbReference type="Ensembl" id="ENSEEEP00000033437.2"/>
    </source>
</evidence>
<reference evidence="11" key="2">
    <citation type="journal article" date="2017" name="Sci. Adv.">
        <title>A tail of two voltages: Proteomic comparison of the three electric organs of the electric eel.</title>
        <authorList>
            <person name="Traeger L.L."/>
            <person name="Sabat G."/>
            <person name="Barrett-Wilt G.A."/>
            <person name="Wells G.B."/>
            <person name="Sussman M.R."/>
        </authorList>
    </citation>
    <scope>NUCLEOTIDE SEQUENCE [LARGE SCALE GENOMIC DNA]</scope>
</reference>
<dbReference type="SUPFAM" id="SSF81321">
    <property type="entry name" value="Family A G protein-coupled receptor-like"/>
    <property type="match status" value="1"/>
</dbReference>
<dbReference type="Proteomes" id="UP000314983">
    <property type="component" value="Chromosome 10"/>
</dbReference>
<feature type="transmembrane region" description="Helical" evidence="8">
    <location>
        <begin position="57"/>
        <end position="74"/>
    </location>
</feature>
<comment type="subcellular location">
    <subcellularLocation>
        <location evidence="1">Membrane</location>
        <topology evidence="1">Multi-pass membrane protein</topology>
    </subcellularLocation>
</comment>
<feature type="transmembrane region" description="Helical" evidence="8">
    <location>
        <begin position="274"/>
        <end position="294"/>
    </location>
</feature>
<dbReference type="PRINTS" id="PR00237">
    <property type="entry name" value="GPCRRHODOPSN"/>
</dbReference>
<keyword evidence="2 8" id="KW-0812">Transmembrane</keyword>
<feature type="transmembrane region" description="Helical" evidence="8">
    <location>
        <begin position="20"/>
        <end position="45"/>
    </location>
</feature>
<dbReference type="GO" id="GO:0008142">
    <property type="term" value="F:oxysterol binding"/>
    <property type="evidence" value="ECO:0007669"/>
    <property type="project" value="InterPro"/>
</dbReference>
<dbReference type="PANTHER" id="PTHR24237:SF42">
    <property type="entry name" value="G PROTEIN-COUPLED RECEPTOR 17"/>
    <property type="match status" value="1"/>
</dbReference>
<evidence type="ECO:0000256" key="1">
    <source>
        <dbReference type="ARBA" id="ARBA00004141"/>
    </source>
</evidence>
<reference evidence="10" key="4">
    <citation type="submission" date="2025-08" db="UniProtKB">
        <authorList>
            <consortium name="Ensembl"/>
        </authorList>
    </citation>
    <scope>IDENTIFICATION</scope>
</reference>
<feature type="transmembrane region" description="Helical" evidence="8">
    <location>
        <begin position="227"/>
        <end position="246"/>
    </location>
</feature>
<evidence type="ECO:0000256" key="5">
    <source>
        <dbReference type="ARBA" id="ARBA00023136"/>
    </source>
</evidence>
<dbReference type="PROSITE" id="PS50262">
    <property type="entry name" value="G_PROTEIN_RECEP_F1_2"/>
    <property type="match status" value="1"/>
</dbReference>
<evidence type="ECO:0000256" key="6">
    <source>
        <dbReference type="ARBA" id="ARBA00023170"/>
    </source>
</evidence>
<feature type="transmembrane region" description="Helical" evidence="8">
    <location>
        <begin position="136"/>
        <end position="156"/>
    </location>
</feature>
<dbReference type="PANTHER" id="PTHR24237">
    <property type="entry name" value="G-PROTEIN COUPLED RECEPTOR"/>
    <property type="match status" value="1"/>
</dbReference>
<dbReference type="Gene3D" id="1.20.1070.10">
    <property type="entry name" value="Rhodopsin 7-helix transmembrane proteins"/>
    <property type="match status" value="1"/>
</dbReference>
<dbReference type="AlphaFoldDB" id="A0A4W4GAW5"/>
<sequence length="329" mass="36762">MNRSEEERATLYSAGTHEENVFFTIFYMLLLVSSVPCNALALWVFMRGQSCTPSTVLLQNLAIADISYVLVLPMRVLYHAAGSRWLLGEAPCRLVGFFFFLNLYCSLYFVAFISVDRLLAVALPPRCQRLRCGKKASVACAMLWVTGIVSMSPVLFTPQTSTLRSGVGNVTVCSQLYLEKASSSALASTAVAVTVPLVTLLVSYTLILLRLRATPFPERTRAQRKAAAMIVLTVLNCLVAFVPYHAHRFLYIERHTRGHISDAEIRSLAFGNRLTSAITCFSAVLDPVMYFFLARNYRQALLKMCGRTITLVHLNILNPETELQSQWLQ</sequence>
<organism evidence="10 11">
    <name type="scientific">Electrophorus electricus</name>
    <name type="common">Electric eel</name>
    <name type="synonym">Gymnotus electricus</name>
    <dbReference type="NCBI Taxonomy" id="8005"/>
    <lineage>
        <taxon>Eukaryota</taxon>
        <taxon>Metazoa</taxon>
        <taxon>Chordata</taxon>
        <taxon>Craniata</taxon>
        <taxon>Vertebrata</taxon>
        <taxon>Euteleostomi</taxon>
        <taxon>Actinopterygii</taxon>
        <taxon>Neopterygii</taxon>
        <taxon>Teleostei</taxon>
        <taxon>Ostariophysi</taxon>
        <taxon>Gymnotiformes</taxon>
        <taxon>Gymnotoidei</taxon>
        <taxon>Gymnotidae</taxon>
        <taxon>Electrophorus</taxon>
    </lineage>
</organism>
<dbReference type="InterPro" id="IPR047160">
    <property type="entry name" value="GP183-like"/>
</dbReference>
<name>A0A4W4GAW5_ELEEL</name>
<keyword evidence="11" id="KW-1185">Reference proteome</keyword>
<proteinExistence type="predicted"/>
<feature type="transmembrane region" description="Helical" evidence="8">
    <location>
        <begin position="185"/>
        <end position="207"/>
    </location>
</feature>
<reference evidence="10" key="5">
    <citation type="submission" date="2025-09" db="UniProtKB">
        <authorList>
            <consortium name="Ensembl"/>
        </authorList>
    </citation>
    <scope>IDENTIFICATION</scope>
</reference>
<evidence type="ECO:0000313" key="11">
    <source>
        <dbReference type="Proteomes" id="UP000314983"/>
    </source>
</evidence>
<evidence type="ECO:0000259" key="9">
    <source>
        <dbReference type="PROSITE" id="PS50262"/>
    </source>
</evidence>
<protein>
    <recommendedName>
        <fullName evidence="9">G-protein coupled receptors family 1 profile domain-containing protein</fullName>
    </recommendedName>
</protein>
<dbReference type="Ensembl" id="ENSEEET00000033831.2">
    <property type="protein sequence ID" value="ENSEEEP00000033437.2"/>
    <property type="gene ID" value="ENSEEEG00000015892.2"/>
</dbReference>
<dbReference type="Pfam" id="PF00001">
    <property type="entry name" value="7tm_1"/>
    <property type="match status" value="1"/>
</dbReference>
<reference evidence="10" key="3">
    <citation type="submission" date="2020-05" db="EMBL/GenBank/DDBJ databases">
        <title>Electrophorus electricus (electric eel) genome, fEleEle1, primary haplotype.</title>
        <authorList>
            <person name="Myers G."/>
            <person name="Meyer A."/>
            <person name="Fedrigo O."/>
            <person name="Formenti G."/>
            <person name="Rhie A."/>
            <person name="Tracey A."/>
            <person name="Sims Y."/>
            <person name="Jarvis E.D."/>
        </authorList>
    </citation>
    <scope>NUCLEOTIDE SEQUENCE [LARGE SCALE GENOMIC DNA]</scope>
</reference>
<keyword evidence="6" id="KW-0675">Receptor</keyword>
<dbReference type="GeneTree" id="ENSGT01150000286998"/>
<keyword evidence="7" id="KW-0807">Transducer</keyword>
<evidence type="ECO:0000256" key="2">
    <source>
        <dbReference type="ARBA" id="ARBA00022692"/>
    </source>
</evidence>
<evidence type="ECO:0000256" key="7">
    <source>
        <dbReference type="ARBA" id="ARBA00023224"/>
    </source>
</evidence>
<accession>A0A4W4GAW5</accession>
<keyword evidence="4" id="KW-0297">G-protein coupled receptor</keyword>
<keyword evidence="3 8" id="KW-1133">Transmembrane helix</keyword>
<keyword evidence="5 8" id="KW-0472">Membrane</keyword>